<dbReference type="InterPro" id="IPR011547">
    <property type="entry name" value="SLC26A/SulP_dom"/>
</dbReference>
<feature type="transmembrane region" description="Helical" evidence="5">
    <location>
        <begin position="336"/>
        <end position="359"/>
    </location>
</feature>
<evidence type="ECO:0000256" key="3">
    <source>
        <dbReference type="ARBA" id="ARBA00022989"/>
    </source>
</evidence>
<keyword evidence="4 5" id="KW-0472">Membrane</keyword>
<evidence type="ECO:0000256" key="2">
    <source>
        <dbReference type="ARBA" id="ARBA00022692"/>
    </source>
</evidence>
<evidence type="ECO:0000259" key="6">
    <source>
        <dbReference type="PROSITE" id="PS50801"/>
    </source>
</evidence>
<dbReference type="InterPro" id="IPR002645">
    <property type="entry name" value="STAS_dom"/>
</dbReference>
<dbReference type="AlphaFoldDB" id="A0A3Q7X9N1"/>
<feature type="transmembrane region" description="Helical" evidence="5">
    <location>
        <begin position="400"/>
        <end position="416"/>
    </location>
</feature>
<organism evidence="7 8">
    <name type="scientific">Cicer arietinum</name>
    <name type="common">Chickpea</name>
    <name type="synonym">Garbanzo</name>
    <dbReference type="NCBI Taxonomy" id="3827"/>
    <lineage>
        <taxon>Eukaryota</taxon>
        <taxon>Viridiplantae</taxon>
        <taxon>Streptophyta</taxon>
        <taxon>Embryophyta</taxon>
        <taxon>Tracheophyta</taxon>
        <taxon>Spermatophyta</taxon>
        <taxon>Magnoliopsida</taxon>
        <taxon>eudicotyledons</taxon>
        <taxon>Gunneridae</taxon>
        <taxon>Pentapetalae</taxon>
        <taxon>rosids</taxon>
        <taxon>fabids</taxon>
        <taxon>Fabales</taxon>
        <taxon>Fabaceae</taxon>
        <taxon>Papilionoideae</taxon>
        <taxon>50 kb inversion clade</taxon>
        <taxon>NPAAA clade</taxon>
        <taxon>Hologalegina</taxon>
        <taxon>IRL clade</taxon>
        <taxon>Cicereae</taxon>
        <taxon>Cicer</taxon>
    </lineage>
</organism>
<gene>
    <name evidence="8" type="primary">LOC101491887</name>
</gene>
<evidence type="ECO:0000313" key="8">
    <source>
        <dbReference type="RefSeq" id="XP_027190324.1"/>
    </source>
</evidence>
<dbReference type="InterPro" id="IPR001902">
    <property type="entry name" value="SLC26A/SulP_fam"/>
</dbReference>
<dbReference type="RefSeq" id="XP_027190324.1">
    <property type="nucleotide sequence ID" value="XM_027334523.1"/>
</dbReference>
<feature type="transmembrane region" description="Helical" evidence="5">
    <location>
        <begin position="271"/>
        <end position="291"/>
    </location>
</feature>
<comment type="subcellular location">
    <subcellularLocation>
        <location evidence="1">Membrane</location>
        <topology evidence="1">Multi-pass membrane protein</topology>
    </subcellularLocation>
</comment>
<keyword evidence="3 5" id="KW-1133">Transmembrane helix</keyword>
<dbReference type="GO" id="GO:0055085">
    <property type="term" value="P:transmembrane transport"/>
    <property type="evidence" value="ECO:0007669"/>
    <property type="project" value="InterPro"/>
</dbReference>
<dbReference type="Gene3D" id="3.30.750.24">
    <property type="entry name" value="STAS domain"/>
    <property type="match status" value="1"/>
</dbReference>
<feature type="transmembrane region" description="Helical" evidence="5">
    <location>
        <begin position="193"/>
        <end position="211"/>
    </location>
</feature>
<dbReference type="GO" id="GO:0016020">
    <property type="term" value="C:membrane"/>
    <property type="evidence" value="ECO:0007669"/>
    <property type="project" value="UniProtKB-SubCell"/>
</dbReference>
<protein>
    <submittedName>
        <fullName evidence="8">Early nodulin-70-like isoform X2</fullName>
    </submittedName>
</protein>
<dbReference type="Proteomes" id="UP000087171">
    <property type="component" value="Chromosome Ca5"/>
</dbReference>
<accession>A0A3Q7X9N1</accession>
<dbReference type="InterPro" id="IPR036513">
    <property type="entry name" value="STAS_dom_sf"/>
</dbReference>
<evidence type="ECO:0000256" key="1">
    <source>
        <dbReference type="ARBA" id="ARBA00004141"/>
    </source>
</evidence>
<feature type="transmembrane region" description="Helical" evidence="5">
    <location>
        <begin position="158"/>
        <end position="181"/>
    </location>
</feature>
<name>A0A3Q7X9N1_CICAR</name>
<dbReference type="CDD" id="cd07042">
    <property type="entry name" value="STAS_SulP_like_sulfate_transporter"/>
    <property type="match status" value="1"/>
</dbReference>
<sequence length="615" mass="67443">MDLENEKNDIGRDSIALWVLNPPEPPCMLYRILKNLKEAQLGVTLFSLKHQNSPKIVFTFLQALFPIFASFKNYNVHKFKSDVLGGLILAIFAIPQAMANASLANMSPEYGLYTSIVPPLVYALISSSREIVIGPATVDSLLLSSMIQTLKDPIHDSIAYTQLVLTATFFTGVFQVAFGFFRFGFLVDYLSDATMVGFLQAVAIGIVLQQLKGLFGIVNFTSKSDLFSVIKSLWTSYKNKSKWHPCNFIIGFSFLSFILFTRLLGRRKKKLVWLSHIAPILSFIISSAIAYKVNVHELKIEDYKIEVLGPIKGGSLNPNSINQLQLDSNGKYLGPLIKIGLTVAIISTTQCVAVGRLFASLRGYKIDPNREVLSLGIMNIIGSFTSCYVGSGLLYFTPKAMLAAIILSAVPGLIDIKKVYDIWKVDKLDFLACSGAFLGVLFLSVPMGLAIGTMISFAKILLISIQPSIAVFGRIPGSEAFGDVEQYPMAINMPGVLVVSVKSAWLCFTNASPIRERIERWVIDGEDENSKGERSIKVVIIDTSSLVSIDTAGIASLVELNQNLTLRGVTLSIANPRWQVIHKLRLANFVSEIGGRVFLSVGEAIDAILAAKMEA</sequence>
<reference evidence="8" key="2">
    <citation type="submission" date="2025-08" db="UniProtKB">
        <authorList>
            <consortium name="RefSeq"/>
        </authorList>
    </citation>
    <scope>IDENTIFICATION</scope>
    <source>
        <tissue evidence="8">Etiolated seedlings</tissue>
    </source>
</reference>
<dbReference type="PANTHER" id="PTHR11814">
    <property type="entry name" value="SULFATE TRANSPORTER"/>
    <property type="match status" value="1"/>
</dbReference>
<keyword evidence="7" id="KW-1185">Reference proteome</keyword>
<feature type="transmembrane region" description="Helical" evidence="5">
    <location>
        <begin position="83"/>
        <end position="103"/>
    </location>
</feature>
<dbReference type="SUPFAM" id="SSF52091">
    <property type="entry name" value="SpoIIaa-like"/>
    <property type="match status" value="1"/>
</dbReference>
<feature type="transmembrane region" description="Helical" evidence="5">
    <location>
        <begin position="242"/>
        <end position="264"/>
    </location>
</feature>
<feature type="transmembrane region" description="Helical" evidence="5">
    <location>
        <begin position="428"/>
        <end position="458"/>
    </location>
</feature>
<reference evidence="7" key="1">
    <citation type="journal article" date="2013" name="Nat. Biotechnol.">
        <title>Draft genome sequence of chickpea (Cicer arietinum) provides a resource for trait improvement.</title>
        <authorList>
            <person name="Varshney R.K."/>
            <person name="Song C."/>
            <person name="Saxena R.K."/>
            <person name="Azam S."/>
            <person name="Yu S."/>
            <person name="Sharpe A.G."/>
            <person name="Cannon S."/>
            <person name="Baek J."/>
            <person name="Rosen B.D."/>
            <person name="Tar'an B."/>
            <person name="Millan T."/>
            <person name="Zhang X."/>
            <person name="Ramsay L.D."/>
            <person name="Iwata A."/>
            <person name="Wang Y."/>
            <person name="Nelson W."/>
            <person name="Farmer A.D."/>
            <person name="Gaur P.M."/>
            <person name="Soderlund C."/>
            <person name="Penmetsa R.V."/>
            <person name="Xu C."/>
            <person name="Bharti A.K."/>
            <person name="He W."/>
            <person name="Winter P."/>
            <person name="Zhao S."/>
            <person name="Hane J.K."/>
            <person name="Carrasquilla-Garcia N."/>
            <person name="Condie J.A."/>
            <person name="Upadhyaya H.D."/>
            <person name="Luo M.C."/>
            <person name="Thudi M."/>
            <person name="Gowda C.L."/>
            <person name="Singh N.P."/>
            <person name="Lichtenzveig J."/>
            <person name="Gali K.K."/>
            <person name="Rubio J."/>
            <person name="Nadarajan N."/>
            <person name="Dolezel J."/>
            <person name="Bansal K.C."/>
            <person name="Xu X."/>
            <person name="Edwards D."/>
            <person name="Zhang G."/>
            <person name="Kahl G."/>
            <person name="Gil J."/>
            <person name="Singh K.B."/>
            <person name="Datta S.K."/>
            <person name="Jackson S.A."/>
            <person name="Wang J."/>
            <person name="Cook D.R."/>
        </authorList>
    </citation>
    <scope>NUCLEOTIDE SEQUENCE [LARGE SCALE GENOMIC DNA]</scope>
    <source>
        <strain evidence="7">cv. CDC Frontier</strain>
    </source>
</reference>
<evidence type="ECO:0000256" key="4">
    <source>
        <dbReference type="ARBA" id="ARBA00023136"/>
    </source>
</evidence>
<keyword evidence="2 5" id="KW-0812">Transmembrane</keyword>
<proteinExistence type="predicted"/>
<dbReference type="PROSITE" id="PS50801">
    <property type="entry name" value="STAS"/>
    <property type="match status" value="1"/>
</dbReference>
<evidence type="ECO:0000256" key="5">
    <source>
        <dbReference type="SAM" id="Phobius"/>
    </source>
</evidence>
<feature type="domain" description="STAS" evidence="6">
    <location>
        <begin position="506"/>
        <end position="608"/>
    </location>
</feature>
<feature type="transmembrane region" description="Helical" evidence="5">
    <location>
        <begin position="371"/>
        <end position="394"/>
    </location>
</feature>
<evidence type="ECO:0000313" key="7">
    <source>
        <dbReference type="Proteomes" id="UP000087171"/>
    </source>
</evidence>
<dbReference type="Pfam" id="PF01740">
    <property type="entry name" value="STAS"/>
    <property type="match status" value="1"/>
</dbReference>
<dbReference type="Pfam" id="PF00916">
    <property type="entry name" value="Sulfate_transp"/>
    <property type="match status" value="1"/>
</dbReference>